<evidence type="ECO:0000313" key="4">
    <source>
        <dbReference type="Proteomes" id="UP001472677"/>
    </source>
</evidence>
<evidence type="ECO:0000313" key="3">
    <source>
        <dbReference type="EMBL" id="KAK8494203.1"/>
    </source>
</evidence>
<proteinExistence type="predicted"/>
<keyword evidence="4" id="KW-1185">Reference proteome</keyword>
<feature type="region of interest" description="Disordered" evidence="1">
    <location>
        <begin position="95"/>
        <end position="161"/>
    </location>
</feature>
<dbReference type="EMBL" id="JBBPBM010000554">
    <property type="protein sequence ID" value="KAK8494203.1"/>
    <property type="molecule type" value="Genomic_DNA"/>
</dbReference>
<keyword evidence="2" id="KW-0732">Signal</keyword>
<comment type="caution">
    <text evidence="3">The sequence shown here is derived from an EMBL/GenBank/DDBJ whole genome shotgun (WGS) entry which is preliminary data.</text>
</comment>
<gene>
    <name evidence="3" type="ORF">V6N12_033745</name>
</gene>
<dbReference type="Proteomes" id="UP001472677">
    <property type="component" value="Unassembled WGS sequence"/>
</dbReference>
<evidence type="ECO:0000256" key="1">
    <source>
        <dbReference type="SAM" id="MobiDB-lite"/>
    </source>
</evidence>
<reference evidence="3 4" key="1">
    <citation type="journal article" date="2024" name="G3 (Bethesda)">
        <title>Genome assembly of Hibiscus sabdariffa L. provides insights into metabolisms of medicinal natural products.</title>
        <authorList>
            <person name="Kim T."/>
        </authorList>
    </citation>
    <scope>NUCLEOTIDE SEQUENCE [LARGE SCALE GENOMIC DNA]</scope>
    <source>
        <strain evidence="3">TK-2024</strain>
        <tissue evidence="3">Old leaves</tissue>
    </source>
</reference>
<organism evidence="3 4">
    <name type="scientific">Hibiscus sabdariffa</name>
    <name type="common">roselle</name>
    <dbReference type="NCBI Taxonomy" id="183260"/>
    <lineage>
        <taxon>Eukaryota</taxon>
        <taxon>Viridiplantae</taxon>
        <taxon>Streptophyta</taxon>
        <taxon>Embryophyta</taxon>
        <taxon>Tracheophyta</taxon>
        <taxon>Spermatophyta</taxon>
        <taxon>Magnoliopsida</taxon>
        <taxon>eudicotyledons</taxon>
        <taxon>Gunneridae</taxon>
        <taxon>Pentapetalae</taxon>
        <taxon>rosids</taxon>
        <taxon>malvids</taxon>
        <taxon>Malvales</taxon>
        <taxon>Malvaceae</taxon>
        <taxon>Malvoideae</taxon>
        <taxon>Hibiscus</taxon>
    </lineage>
</organism>
<evidence type="ECO:0000256" key="2">
    <source>
        <dbReference type="SAM" id="SignalP"/>
    </source>
</evidence>
<feature type="chain" id="PRO_5047089535" description="Secreted protein" evidence="2">
    <location>
        <begin position="24"/>
        <end position="161"/>
    </location>
</feature>
<accession>A0ABR2ALE4</accession>
<evidence type="ECO:0008006" key="5">
    <source>
        <dbReference type="Google" id="ProtNLM"/>
    </source>
</evidence>
<name>A0ABR2ALE4_9ROSI</name>
<sequence length="161" mass="17089">MRKFAPSPLHPQLLLLPLPSASAAATSVPRPCCLRCCLPPYQFQSLFGPAPAASEAVASAVPVTTGSCCQQVQPPCPLRHLVVRRLRMLMVQAASKAPPPPLFSAGLPSRPAPTRPNKRAASSFDPSRAKRSRPATRTSQAGMSSSNNSSAEAGRQPRRDQ</sequence>
<feature type="signal peptide" evidence="2">
    <location>
        <begin position="1"/>
        <end position="23"/>
    </location>
</feature>
<protein>
    <recommendedName>
        <fullName evidence="5">Secreted protein</fullName>
    </recommendedName>
</protein>